<organism evidence="3">
    <name type="scientific">Schistosoma mansoni</name>
    <name type="common">Blood fluke</name>
    <dbReference type="NCBI Taxonomy" id="6183"/>
    <lineage>
        <taxon>Eukaryota</taxon>
        <taxon>Metazoa</taxon>
        <taxon>Spiralia</taxon>
        <taxon>Lophotrochozoa</taxon>
        <taxon>Platyhelminthes</taxon>
        <taxon>Trematoda</taxon>
        <taxon>Digenea</taxon>
        <taxon>Strigeidida</taxon>
        <taxon>Schistosomatoidea</taxon>
        <taxon>Schistosomatidae</taxon>
        <taxon>Schistosoma</taxon>
    </lineage>
</organism>
<keyword evidence="3" id="KW-0695">RNA-directed DNA polymerase</keyword>
<dbReference type="InterPro" id="IPR043502">
    <property type="entry name" value="DNA/RNA_pol_sf"/>
</dbReference>
<feature type="domain" description="Reverse transcriptase" evidence="2">
    <location>
        <begin position="244"/>
        <end position="458"/>
    </location>
</feature>
<dbReference type="InterPro" id="IPR035901">
    <property type="entry name" value="GIY-YIG_endonuc_sf"/>
</dbReference>
<dbReference type="Gene3D" id="3.40.1440.10">
    <property type="entry name" value="GIY-YIG endonuclease"/>
    <property type="match status" value="1"/>
</dbReference>
<sequence length="789" mass="91681">MVHLMITDAHYRIRKYQHVIEDQKRKLQQTLTPEHFETLSTAIETLCKRHKEKRRNILKKEIFKISKPTIEENTNNSVVNLSKQPLTNTEEQLLRKRLNYNTSDAPKLAFYAALESLLKTSGISEETQQEIRQSIIPLTQRMKGNNQLTSQEQTALKKLRTGKDIVIVPADKGRTTVIMDKEEYIKKAEEILEDKSTYKPMDINPVKKLDNRISKTLNKLVKAGEITKQDQWRVKSNGPVLPRFYGRPKIHKPNIPLRPIVALPGTPTYNLSREISRILKHFVDSSNHSFKSATQFLGQIRNIQINDDELMISFDVTALFTSIEPNLAKETLSLLLTNDENLAKYTKLQSQSLLELMDLCLTTYFQFNNKIYKQTKGTPMGSPISRLFAEAVMQRLEASILLMIKPKNWIRHVDDTFLIVKKEELEHTYKLINNVFNDIKFTMKQESNDKLPFLDILITRTNTKKPETQVYRKPTHTDQILNYNSNSPRTHKVNCVHTLFKRARTHCYTIPAQLYVVLYLKTILQKNGYLINFIKKYQPHPSSEIKSTTEINKRITIPYIKGISETTKRLLKAFRINVAHKPTKSLHSILCKPKDEITKEDKPNIIYKINCANCNKHYIGQSGRPLHLRLQEHQLAVKHHDMSSLISMHVDNYRHTFDWKNVEILDRGNSKNTREFVEAWHSGQSAINKHIEINPIYQPIKKIMQEHRSKNQTNRRYNQNKEINNDRFKVNKNQSTSRCRGQAVNHMWRNSNTSLLPEVCADDLVQKDDESSTTKPSSSENKPTSKSST</sequence>
<reference evidence="3" key="1">
    <citation type="journal article" date="2003" name="Nat. Genet.">
        <title>Retroelements containing introns in diverse invertebrate taxa.</title>
        <authorList>
            <person name="Arkhipova I.R."/>
            <person name="Pyatkov K.I."/>
            <person name="Meselson M."/>
            <person name="Evgen'ev M.B."/>
        </authorList>
    </citation>
    <scope>NUCLEOTIDE SEQUENCE</scope>
</reference>
<dbReference type="EMBL" id="BK000685">
    <property type="protein sequence ID" value="DAA00890.1"/>
    <property type="molecule type" value="Genomic_DNA"/>
</dbReference>
<dbReference type="AlphaFoldDB" id="Q7RTK8"/>
<evidence type="ECO:0000259" key="2">
    <source>
        <dbReference type="PROSITE" id="PS50878"/>
    </source>
</evidence>
<dbReference type="GO" id="GO:0003964">
    <property type="term" value="F:RNA-directed DNA polymerase activity"/>
    <property type="evidence" value="ECO:0007669"/>
    <property type="project" value="UniProtKB-KW"/>
</dbReference>
<dbReference type="PANTHER" id="PTHR21301">
    <property type="entry name" value="REVERSE TRANSCRIPTASE"/>
    <property type="match status" value="1"/>
</dbReference>
<dbReference type="SUPFAM" id="SSF56672">
    <property type="entry name" value="DNA/RNA polymerases"/>
    <property type="match status" value="1"/>
</dbReference>
<keyword evidence="3" id="KW-0548">Nucleotidyltransferase</keyword>
<dbReference type="InterPro" id="IPR058912">
    <property type="entry name" value="HTH_animal"/>
</dbReference>
<dbReference type="PROSITE" id="PS00028">
    <property type="entry name" value="ZINC_FINGER_C2H2_1"/>
    <property type="match status" value="1"/>
</dbReference>
<evidence type="ECO:0000256" key="1">
    <source>
        <dbReference type="SAM" id="MobiDB-lite"/>
    </source>
</evidence>
<feature type="region of interest" description="Disordered" evidence="1">
    <location>
        <begin position="708"/>
        <end position="740"/>
    </location>
</feature>
<dbReference type="PANTHER" id="PTHR21301:SF10">
    <property type="entry name" value="REVERSE TRANSCRIPTASE DOMAIN-CONTAINING PROTEIN"/>
    <property type="match status" value="1"/>
</dbReference>
<dbReference type="InterPro" id="IPR000477">
    <property type="entry name" value="RT_dom"/>
</dbReference>
<dbReference type="Pfam" id="PF26215">
    <property type="entry name" value="HTH_animal"/>
    <property type="match status" value="1"/>
</dbReference>
<name>Q7RTK8_SCHMA</name>
<proteinExistence type="predicted"/>
<evidence type="ECO:0000313" key="3">
    <source>
        <dbReference type="EMBL" id="DAA00890.1"/>
    </source>
</evidence>
<feature type="compositionally biased region" description="Low complexity" evidence="1">
    <location>
        <begin position="773"/>
        <end position="789"/>
    </location>
</feature>
<dbReference type="InterPro" id="IPR013087">
    <property type="entry name" value="Znf_C2H2_type"/>
</dbReference>
<dbReference type="Pfam" id="PF00078">
    <property type="entry name" value="RVT_1"/>
    <property type="match status" value="1"/>
</dbReference>
<feature type="compositionally biased region" description="Polar residues" evidence="1">
    <location>
        <begin position="711"/>
        <end position="722"/>
    </location>
</feature>
<dbReference type="CDD" id="cd00304">
    <property type="entry name" value="RT_like"/>
    <property type="match status" value="1"/>
</dbReference>
<protein>
    <submittedName>
        <fullName evidence="3">Reverse transcriptase</fullName>
    </submittedName>
</protein>
<dbReference type="CDD" id="cd10442">
    <property type="entry name" value="GIY-YIG_PLEs"/>
    <property type="match status" value="1"/>
</dbReference>
<dbReference type="PROSITE" id="PS50878">
    <property type="entry name" value="RT_POL"/>
    <property type="match status" value="1"/>
</dbReference>
<keyword evidence="3" id="KW-0808">Transferase</keyword>
<accession>Q7RTK8</accession>
<feature type="region of interest" description="Disordered" evidence="1">
    <location>
        <begin position="760"/>
        <end position="789"/>
    </location>
</feature>